<evidence type="ECO:0000256" key="1">
    <source>
        <dbReference type="SAM" id="SignalP"/>
    </source>
</evidence>
<dbReference type="GeneID" id="63785474"/>
<feature type="chain" id="PRO_5012530917" evidence="1">
    <location>
        <begin position="26"/>
        <end position="163"/>
    </location>
</feature>
<dbReference type="EMBL" id="MCFI01000005">
    <property type="protein sequence ID" value="ORY84855.1"/>
    <property type="molecule type" value="Genomic_DNA"/>
</dbReference>
<accession>A0A1Y2FQ73</accession>
<proteinExistence type="predicted"/>
<dbReference type="RefSeq" id="XP_040726638.1">
    <property type="nucleotide sequence ID" value="XM_040868875.1"/>
</dbReference>
<comment type="caution">
    <text evidence="2">The sequence shown here is derived from an EMBL/GenBank/DDBJ whole genome shotgun (WGS) entry which is preliminary data.</text>
</comment>
<sequence length="163" mass="17806">MGRKFWSTASAAALLLRKGITVGTAEQLEDDTTCYNVDFSANPAVNVSLTTESEETGEGGVDEIDVNPKLDDHDRELIMQVPRKHPRVFRKAWGLLNDGDAMKTVPKAGVKPISTAPYRNSPAAKATLDSTWTRWPDAIALNHPLHRGPAQSLFCPLTASHGW</sequence>
<protein>
    <submittedName>
        <fullName evidence="2">Uncharacterized protein</fullName>
    </submittedName>
</protein>
<dbReference type="Proteomes" id="UP000193685">
    <property type="component" value="Unassembled WGS sequence"/>
</dbReference>
<name>A0A1Y2FQ73_PROLT</name>
<evidence type="ECO:0000313" key="3">
    <source>
        <dbReference type="Proteomes" id="UP000193685"/>
    </source>
</evidence>
<dbReference type="AlphaFoldDB" id="A0A1Y2FQ73"/>
<organism evidence="2 3">
    <name type="scientific">Protomyces lactucae-debilis</name>
    <dbReference type="NCBI Taxonomy" id="2754530"/>
    <lineage>
        <taxon>Eukaryota</taxon>
        <taxon>Fungi</taxon>
        <taxon>Dikarya</taxon>
        <taxon>Ascomycota</taxon>
        <taxon>Taphrinomycotina</taxon>
        <taxon>Taphrinomycetes</taxon>
        <taxon>Taphrinales</taxon>
        <taxon>Protomycetaceae</taxon>
        <taxon>Protomyces</taxon>
    </lineage>
</organism>
<gene>
    <name evidence="2" type="ORF">BCR37DRAFT_377688</name>
</gene>
<feature type="signal peptide" evidence="1">
    <location>
        <begin position="1"/>
        <end position="25"/>
    </location>
</feature>
<keyword evidence="3" id="KW-1185">Reference proteome</keyword>
<reference evidence="2 3" key="1">
    <citation type="submission" date="2016-07" db="EMBL/GenBank/DDBJ databases">
        <title>Pervasive Adenine N6-methylation of Active Genes in Fungi.</title>
        <authorList>
            <consortium name="DOE Joint Genome Institute"/>
            <person name="Mondo S.J."/>
            <person name="Dannebaum R.O."/>
            <person name="Kuo R.C."/>
            <person name="Labutti K."/>
            <person name="Haridas S."/>
            <person name="Kuo A."/>
            <person name="Salamov A."/>
            <person name="Ahrendt S.R."/>
            <person name="Lipzen A."/>
            <person name="Sullivan W."/>
            <person name="Andreopoulos W.B."/>
            <person name="Clum A."/>
            <person name="Lindquist E."/>
            <person name="Daum C."/>
            <person name="Ramamoorthy G.K."/>
            <person name="Gryganskyi A."/>
            <person name="Culley D."/>
            <person name="Magnuson J.K."/>
            <person name="James T.Y."/>
            <person name="O'Malley M.A."/>
            <person name="Stajich J.E."/>
            <person name="Spatafora J.W."/>
            <person name="Visel A."/>
            <person name="Grigoriev I.V."/>
        </authorList>
    </citation>
    <scope>NUCLEOTIDE SEQUENCE [LARGE SCALE GENOMIC DNA]</scope>
    <source>
        <strain evidence="2 3">12-1054</strain>
    </source>
</reference>
<keyword evidence="1" id="KW-0732">Signal</keyword>
<evidence type="ECO:0000313" key="2">
    <source>
        <dbReference type="EMBL" id="ORY84855.1"/>
    </source>
</evidence>